<name>A0A518B2R7_9BACT</name>
<dbReference type="EMBL" id="CP036279">
    <property type="protein sequence ID" value="QDU61232.1"/>
    <property type="molecule type" value="Genomic_DNA"/>
</dbReference>
<feature type="transmembrane region" description="Helical" evidence="2">
    <location>
        <begin position="170"/>
        <end position="198"/>
    </location>
</feature>
<protein>
    <recommendedName>
        <fullName evidence="3">GYF domain-containing protein</fullName>
    </recommendedName>
</protein>
<keyword evidence="2" id="KW-0812">Transmembrane</keyword>
<evidence type="ECO:0000313" key="5">
    <source>
        <dbReference type="Proteomes" id="UP000317093"/>
    </source>
</evidence>
<reference evidence="4 5" key="1">
    <citation type="submission" date="2019-02" db="EMBL/GenBank/DDBJ databases">
        <title>Deep-cultivation of Planctomycetes and their phenomic and genomic characterization uncovers novel biology.</title>
        <authorList>
            <person name="Wiegand S."/>
            <person name="Jogler M."/>
            <person name="Boedeker C."/>
            <person name="Pinto D."/>
            <person name="Vollmers J."/>
            <person name="Rivas-Marin E."/>
            <person name="Kohn T."/>
            <person name="Peeters S.H."/>
            <person name="Heuer A."/>
            <person name="Rast P."/>
            <person name="Oberbeckmann S."/>
            <person name="Bunk B."/>
            <person name="Jeske O."/>
            <person name="Meyerdierks A."/>
            <person name="Storesund J.E."/>
            <person name="Kallscheuer N."/>
            <person name="Luecker S."/>
            <person name="Lage O.M."/>
            <person name="Pohl T."/>
            <person name="Merkel B.J."/>
            <person name="Hornburger P."/>
            <person name="Mueller R.-W."/>
            <person name="Bruemmer F."/>
            <person name="Labrenz M."/>
            <person name="Spormann A.M."/>
            <person name="Op den Camp H."/>
            <person name="Overmann J."/>
            <person name="Amann R."/>
            <person name="Jetten M.S.M."/>
            <person name="Mascher T."/>
            <person name="Medema M.H."/>
            <person name="Devos D.P."/>
            <person name="Kaster A.-K."/>
            <person name="Ovreas L."/>
            <person name="Rohde M."/>
            <person name="Galperin M.Y."/>
            <person name="Jogler C."/>
        </authorList>
    </citation>
    <scope>NUCLEOTIDE SEQUENCE [LARGE SCALE GENOMIC DNA]</scope>
    <source>
        <strain evidence="4 5">Pan216</strain>
    </source>
</reference>
<keyword evidence="2" id="KW-1133">Transmembrane helix</keyword>
<keyword evidence="2" id="KW-0472">Membrane</keyword>
<dbReference type="KEGG" id="knv:Pan216_20860"/>
<evidence type="ECO:0000256" key="1">
    <source>
        <dbReference type="SAM" id="MobiDB-lite"/>
    </source>
</evidence>
<dbReference type="RefSeq" id="WP_419193477.1">
    <property type="nucleotide sequence ID" value="NZ_CP036279.1"/>
</dbReference>
<keyword evidence="5" id="KW-1185">Reference proteome</keyword>
<feature type="domain" description="GYF" evidence="3">
    <location>
        <begin position="9"/>
        <end position="54"/>
    </location>
</feature>
<dbReference type="AlphaFoldDB" id="A0A518B2R7"/>
<dbReference type="InterPro" id="IPR025640">
    <property type="entry name" value="GYF_2"/>
</dbReference>
<gene>
    <name evidence="4" type="ORF">Pan216_20860</name>
</gene>
<accession>A0A518B2R7</accession>
<evidence type="ECO:0000259" key="3">
    <source>
        <dbReference type="Pfam" id="PF14237"/>
    </source>
</evidence>
<sequence>MSVKATTRWHYKDAELGSVVGPCSIDDIARLVSYGTITESTLVSTTGKKWAPASRATSIRHFFESPTSGPDLSAEPTAPDVAVPEKRPQSSAPKPPKIPATTTPSPTNYSLQRVCQRIFATEISRVDLLATSSTVFFVVGGILLGLAGFLVLFAFGNIPASWSQEKNYTAAYLLFASAASCTITGGLCLAAGTFAGALAASIRATLILATKARVDADPSLSQS</sequence>
<feature type="transmembrane region" description="Helical" evidence="2">
    <location>
        <begin position="135"/>
        <end position="158"/>
    </location>
</feature>
<evidence type="ECO:0000256" key="2">
    <source>
        <dbReference type="SAM" id="Phobius"/>
    </source>
</evidence>
<evidence type="ECO:0000313" key="4">
    <source>
        <dbReference type="EMBL" id="QDU61232.1"/>
    </source>
</evidence>
<dbReference type="Proteomes" id="UP000317093">
    <property type="component" value="Chromosome"/>
</dbReference>
<dbReference type="Pfam" id="PF14237">
    <property type="entry name" value="GYF_2"/>
    <property type="match status" value="1"/>
</dbReference>
<organism evidence="4 5">
    <name type="scientific">Kolteria novifilia</name>
    <dbReference type="NCBI Taxonomy" id="2527975"/>
    <lineage>
        <taxon>Bacteria</taxon>
        <taxon>Pseudomonadati</taxon>
        <taxon>Planctomycetota</taxon>
        <taxon>Planctomycetia</taxon>
        <taxon>Kolteriales</taxon>
        <taxon>Kolteriaceae</taxon>
        <taxon>Kolteria</taxon>
    </lineage>
</organism>
<feature type="region of interest" description="Disordered" evidence="1">
    <location>
        <begin position="65"/>
        <end position="108"/>
    </location>
</feature>
<proteinExistence type="predicted"/>